<feature type="domain" description="C2H2-type" evidence="3">
    <location>
        <begin position="8"/>
        <end position="36"/>
    </location>
</feature>
<keyword evidence="4" id="KW-1185">Reference proteome</keyword>
<reference evidence="5" key="1">
    <citation type="submission" date="2022-11" db="UniProtKB">
        <authorList>
            <consortium name="WormBaseParasite"/>
        </authorList>
    </citation>
    <scope>IDENTIFICATION</scope>
</reference>
<protein>
    <submittedName>
        <fullName evidence="5">C2H2-type domain-containing protein</fullName>
    </submittedName>
</protein>
<keyword evidence="1" id="KW-0863">Zinc-finger</keyword>
<sequence length="276" mass="31114">MQAHYKSYTCTQCNQDIHNSENLRSHMYRCHQIHRMFMCRCCNWAFPDKTSLHIHMQSMQKSGKPGDVSVLARSSLDPDVKLAFPDSDGSTTNSCPDDDHQIFPEETGEISELEEQQHLQKLEETNIREQTQRTSQHQLINNNFGFDENKKDFLLPSPLPQQNNTNIHSNIQTTTGIFPPPQNQQQQRQNNFGPPNFSAAEMLLSKLGGFINNEEKQLQQHNLLQNNTPPTAAQTLLATFALLHLIANNPYLLAAAASPSPSSSASVSSNNDFKNI</sequence>
<feature type="domain" description="C2H2-type" evidence="3">
    <location>
        <begin position="37"/>
        <end position="65"/>
    </location>
</feature>
<keyword evidence="1" id="KW-0862">Zinc</keyword>
<keyword evidence="1" id="KW-0479">Metal-binding</keyword>
<evidence type="ECO:0000313" key="5">
    <source>
        <dbReference type="WBParaSite" id="scf7180000419986.g4569"/>
    </source>
</evidence>
<proteinExistence type="predicted"/>
<dbReference type="InterPro" id="IPR036236">
    <property type="entry name" value="Znf_C2H2_sf"/>
</dbReference>
<dbReference type="Proteomes" id="UP000887560">
    <property type="component" value="Unplaced"/>
</dbReference>
<evidence type="ECO:0000256" key="2">
    <source>
        <dbReference type="SAM" id="MobiDB-lite"/>
    </source>
</evidence>
<accession>A0A915NLV9</accession>
<dbReference type="PROSITE" id="PS50157">
    <property type="entry name" value="ZINC_FINGER_C2H2_2"/>
    <property type="match status" value="2"/>
</dbReference>
<dbReference type="WBParaSite" id="scf7180000419986.g4569">
    <property type="protein sequence ID" value="scf7180000419986.g4569"/>
    <property type="gene ID" value="scf7180000419986.g4569"/>
</dbReference>
<feature type="region of interest" description="Disordered" evidence="2">
    <location>
        <begin position="257"/>
        <end position="276"/>
    </location>
</feature>
<dbReference type="SMART" id="SM00355">
    <property type="entry name" value="ZnF_C2H2"/>
    <property type="match status" value="2"/>
</dbReference>
<evidence type="ECO:0000259" key="3">
    <source>
        <dbReference type="PROSITE" id="PS50157"/>
    </source>
</evidence>
<dbReference type="PROSITE" id="PS00028">
    <property type="entry name" value="ZINC_FINGER_C2H2_1"/>
    <property type="match status" value="1"/>
</dbReference>
<dbReference type="Gene3D" id="3.30.160.60">
    <property type="entry name" value="Classic Zinc Finger"/>
    <property type="match status" value="1"/>
</dbReference>
<name>A0A915NLV9_9BILA</name>
<evidence type="ECO:0000256" key="1">
    <source>
        <dbReference type="PROSITE-ProRule" id="PRU00042"/>
    </source>
</evidence>
<dbReference type="SUPFAM" id="SSF57667">
    <property type="entry name" value="beta-beta-alpha zinc fingers"/>
    <property type="match status" value="1"/>
</dbReference>
<dbReference type="GO" id="GO:0008270">
    <property type="term" value="F:zinc ion binding"/>
    <property type="evidence" value="ECO:0007669"/>
    <property type="project" value="UniProtKB-KW"/>
</dbReference>
<dbReference type="InterPro" id="IPR013087">
    <property type="entry name" value="Znf_C2H2_type"/>
</dbReference>
<dbReference type="AlphaFoldDB" id="A0A915NLV9"/>
<feature type="compositionally biased region" description="Low complexity" evidence="2">
    <location>
        <begin position="257"/>
        <end position="269"/>
    </location>
</feature>
<organism evidence="4 5">
    <name type="scientific">Meloidogyne floridensis</name>
    <dbReference type="NCBI Taxonomy" id="298350"/>
    <lineage>
        <taxon>Eukaryota</taxon>
        <taxon>Metazoa</taxon>
        <taxon>Ecdysozoa</taxon>
        <taxon>Nematoda</taxon>
        <taxon>Chromadorea</taxon>
        <taxon>Rhabditida</taxon>
        <taxon>Tylenchina</taxon>
        <taxon>Tylenchomorpha</taxon>
        <taxon>Tylenchoidea</taxon>
        <taxon>Meloidogynidae</taxon>
        <taxon>Meloidogyninae</taxon>
        <taxon>Meloidogyne</taxon>
    </lineage>
</organism>
<evidence type="ECO:0000313" key="4">
    <source>
        <dbReference type="Proteomes" id="UP000887560"/>
    </source>
</evidence>